<dbReference type="Pfam" id="PF07631">
    <property type="entry name" value="PSD4"/>
    <property type="match status" value="1"/>
</dbReference>
<dbReference type="Pfam" id="PF07627">
    <property type="entry name" value="PSCyt3"/>
    <property type="match status" value="1"/>
</dbReference>
<evidence type="ECO:0000313" key="6">
    <source>
        <dbReference type="EMBL" id="EDY16066.1"/>
    </source>
</evidence>
<reference evidence="6 7" key="1">
    <citation type="journal article" date="2011" name="J. Bacteriol.">
        <title>Genome sequence of Chthoniobacter flavus Ellin428, an aerobic heterotrophic soil bacterium.</title>
        <authorList>
            <person name="Kant R."/>
            <person name="van Passel M.W."/>
            <person name="Palva A."/>
            <person name="Lucas S."/>
            <person name="Lapidus A."/>
            <person name="Glavina Del Rio T."/>
            <person name="Dalin E."/>
            <person name="Tice H."/>
            <person name="Bruce D."/>
            <person name="Goodwin L."/>
            <person name="Pitluck S."/>
            <person name="Larimer F.W."/>
            <person name="Land M.L."/>
            <person name="Hauser L."/>
            <person name="Sangwan P."/>
            <person name="de Vos W.M."/>
            <person name="Janssen P.H."/>
            <person name="Smidt H."/>
        </authorList>
    </citation>
    <scope>NUCLEOTIDE SEQUENCE [LARGE SCALE GENOMIC DNA]</scope>
    <source>
        <strain evidence="6 7">Ellin428</strain>
    </source>
</reference>
<evidence type="ECO:0000259" key="4">
    <source>
        <dbReference type="Pfam" id="PF07631"/>
    </source>
</evidence>
<dbReference type="Pfam" id="PF07637">
    <property type="entry name" value="PSD5"/>
    <property type="match status" value="1"/>
</dbReference>
<dbReference type="eggNOG" id="COG1020">
    <property type="taxonomic scope" value="Bacteria"/>
</dbReference>
<dbReference type="InterPro" id="IPR013043">
    <property type="entry name" value="DUF1595"/>
</dbReference>
<dbReference type="InterPro" id="IPR011478">
    <property type="entry name" value="DUF1585"/>
</dbReference>
<dbReference type="AlphaFoldDB" id="B4DBV0"/>
<dbReference type="Pfam" id="PF07624">
    <property type="entry name" value="PSD2"/>
    <property type="match status" value="1"/>
</dbReference>
<gene>
    <name evidence="6" type="ORF">CfE428DRAFT_6391</name>
</gene>
<dbReference type="InParanoid" id="B4DBV0"/>
<feature type="domain" description="DUF1595" evidence="5">
    <location>
        <begin position="318"/>
        <end position="379"/>
    </location>
</feature>
<evidence type="ECO:0000259" key="5">
    <source>
        <dbReference type="Pfam" id="PF07637"/>
    </source>
</evidence>
<keyword evidence="7" id="KW-1185">Reference proteome</keyword>
<accession>B4DBV0</accession>
<feature type="domain" description="DUF1588" evidence="3">
    <location>
        <begin position="537"/>
        <end position="636"/>
    </location>
</feature>
<dbReference type="Proteomes" id="UP000005824">
    <property type="component" value="Unassembled WGS sequence"/>
</dbReference>
<evidence type="ECO:0000313" key="7">
    <source>
        <dbReference type="Proteomes" id="UP000005824"/>
    </source>
</evidence>
<name>B4DBV0_9BACT</name>
<dbReference type="InterPro" id="IPR013039">
    <property type="entry name" value="DUF1588"/>
</dbReference>
<evidence type="ECO:0008006" key="8">
    <source>
        <dbReference type="Google" id="ProtNLM"/>
    </source>
</evidence>
<dbReference type="EMBL" id="ABVL01000041">
    <property type="protein sequence ID" value="EDY16066.1"/>
    <property type="molecule type" value="Genomic_DNA"/>
</dbReference>
<dbReference type="InterPro" id="IPR013042">
    <property type="entry name" value="DUF1592"/>
</dbReference>
<protein>
    <recommendedName>
        <fullName evidence="8">DUF1592 domain-containing protein</fullName>
    </recommendedName>
</protein>
<feature type="domain" description="DUF1585" evidence="1">
    <location>
        <begin position="655"/>
        <end position="728"/>
    </location>
</feature>
<dbReference type="Pfam" id="PF07626">
    <property type="entry name" value="PSD3"/>
    <property type="match status" value="1"/>
</dbReference>
<evidence type="ECO:0000259" key="1">
    <source>
        <dbReference type="Pfam" id="PF07624"/>
    </source>
</evidence>
<evidence type="ECO:0000259" key="3">
    <source>
        <dbReference type="Pfam" id="PF07627"/>
    </source>
</evidence>
<feature type="domain" description="DUF1592" evidence="4">
    <location>
        <begin position="389"/>
        <end position="516"/>
    </location>
</feature>
<dbReference type="STRING" id="497964.CfE428DRAFT_6391"/>
<feature type="domain" description="DUF1587" evidence="2">
    <location>
        <begin position="44"/>
        <end position="107"/>
    </location>
</feature>
<comment type="caution">
    <text evidence="6">The sequence shown here is derived from an EMBL/GenBank/DDBJ whole genome shotgun (WGS) entry which is preliminary data.</text>
</comment>
<dbReference type="RefSeq" id="WP_006983709.1">
    <property type="nucleotide sequence ID" value="NZ_ABVL01000041.1"/>
</dbReference>
<evidence type="ECO:0000259" key="2">
    <source>
        <dbReference type="Pfam" id="PF07626"/>
    </source>
</evidence>
<sequence length="731" mass="82128">MPPKKVKSRPSAEESSAIADFLAARLKEGEAARMAMRPPVSYNRLTRDEYVNTVRDLIGVQFDATDPGAFLEDPEWHGFERIGSVLTLSPANVEKYLAAAETILAEAYPEVPPLRKGAKPPEPFGGSKPAILPEQVNERHRERLQQMGVLEKMPYELWPGDIFRYSLLKDPLPETGVYEISYTISGLKPEKGRAPRIKVYESKLDRTLFEQDIVAPEDQPITVTFLAHLPKGRPNIEVYNDVPGPSNLPRSGRHGSRPFVSLKDGRMPWQIKLTDEQGRPRYPFLILHSISWRGPIVTDHEKQLREDYHPTPEGDLAQARELLRKMATRAFRRPVREDELDGFAGIVAEELKAGEKFPSAAKAGMDAILCSKSFLFEAEGDPDKMRQTLNDWEIASRLSYLLWSTMPDDELFSLAAAGKLHDKSELTRQVERMLADPRARRFTDAFSSQWLRLRKVGMFPPDKVLYPDYDKQLEASMIGETRSFFHEVLMSGLSLREFLDSNWTMANSRLAEYYGLPSDGLPSDSFQRVALTPESHRGGLLTQAAILSLTSDGTRHRPVHRGVWVMESIFGRSPAPPPPNVEPIAPNPVTAPKATIRMKLDAHIHDANCAACHAKIDPLGLAFENFDAIGRWRTTEKAEGVGPDPAVDPSGKFPDGRTYQDATGFKKLLLADIDSFNRTFIEKLATYALRRTMSFSDYDQLKAIAATSKADDYRVKDILTALVTSDLFQKR</sequence>
<dbReference type="InterPro" id="IPR013036">
    <property type="entry name" value="DUF1587"/>
</dbReference>
<organism evidence="6 7">
    <name type="scientific">Chthoniobacter flavus Ellin428</name>
    <dbReference type="NCBI Taxonomy" id="497964"/>
    <lineage>
        <taxon>Bacteria</taxon>
        <taxon>Pseudomonadati</taxon>
        <taxon>Verrucomicrobiota</taxon>
        <taxon>Spartobacteria</taxon>
        <taxon>Chthoniobacterales</taxon>
        <taxon>Chthoniobacteraceae</taxon>
        <taxon>Chthoniobacter</taxon>
    </lineage>
</organism>
<proteinExistence type="predicted"/>